<sequence length="451" mass="49417">MYQLDKLRVTDLRCSVIVSVLITGAVIPQLACADVEFNDGPLSVEASLEVGGAALSTKGVNFGAGQIDFRDGRNHGDSADWFEAFVKPKLEAKYKVDDDFDVYAVGSVISAYTGGDGDAGGYTRSGDGRTSWEDLYVGVTYREWSLSGGRQSYVVGNGFIIADGHLGMLSDGAYWADPRRAFEETVILKYAGDNGLSGQLFTVSADKYLGHQRLTGLNVDYDFSLGRAGATYVNVSNVDNDTQAVAPKNGMSVYDLRLLSAKVPGLPDLLLDGEYAIQRGKGEGIEFDSDAWYLQAAYNFSQLPFTPQLTYRYAKFSGDSDPLDKKRKSWDPLAKGYMDRGAWVIGDITGNYLLNNSNEVVSMWKVAVPVQSTLSVGAVFYDFDLDEGNYYGTPVGSKDFADETALFANWTPVVNTYLTLSYNFVKPQAAAKEVFGGKNFSAWQFYMTYKF</sequence>
<proteinExistence type="predicted"/>
<evidence type="ECO:0000313" key="2">
    <source>
        <dbReference type="Proteomes" id="UP000464593"/>
    </source>
</evidence>
<gene>
    <name evidence="1" type="ORF">TCK1_2393</name>
</gene>
<accession>A0AAE6V1U2</accession>
<reference evidence="1 2" key="1">
    <citation type="submission" date="2019-05" db="EMBL/GenBank/DDBJ databases">
        <title>Complete genome sequence of Pseudomonas Pseudomonas resinovorans.</title>
        <authorList>
            <person name="Chen H.-P."/>
        </authorList>
    </citation>
    <scope>NUCLEOTIDE SEQUENCE [LARGE SCALE GENOMIC DNA]</scope>
    <source>
        <strain evidence="1 2">TCU-CK1</strain>
    </source>
</reference>
<evidence type="ECO:0000313" key="1">
    <source>
        <dbReference type="EMBL" id="QHB27739.1"/>
    </source>
</evidence>
<dbReference type="EMBL" id="CP040324">
    <property type="protein sequence ID" value="QHB27739.1"/>
    <property type="molecule type" value="Genomic_DNA"/>
</dbReference>
<protein>
    <recommendedName>
        <fullName evidence="3">Alginate export domain-containing protein</fullName>
    </recommendedName>
</protein>
<dbReference type="RefSeq" id="WP_050580644.1">
    <property type="nucleotide sequence ID" value="NZ_CP040324.1"/>
</dbReference>
<dbReference type="AlphaFoldDB" id="A0AAE6V1U2"/>
<organism evidence="1 2">
    <name type="scientific">Pseudomonas monteilii</name>
    <dbReference type="NCBI Taxonomy" id="76759"/>
    <lineage>
        <taxon>Bacteria</taxon>
        <taxon>Pseudomonadati</taxon>
        <taxon>Pseudomonadota</taxon>
        <taxon>Gammaproteobacteria</taxon>
        <taxon>Pseudomonadales</taxon>
        <taxon>Pseudomonadaceae</taxon>
        <taxon>Pseudomonas</taxon>
    </lineage>
</organism>
<dbReference type="Proteomes" id="UP000464593">
    <property type="component" value="Chromosome"/>
</dbReference>
<name>A0AAE6V1U2_9PSED</name>
<evidence type="ECO:0008006" key="3">
    <source>
        <dbReference type="Google" id="ProtNLM"/>
    </source>
</evidence>